<keyword evidence="6 9" id="KW-0482">Metalloprotease</keyword>
<evidence type="ECO:0000313" key="12">
    <source>
        <dbReference type="EMBL" id="KAK2078776.1"/>
    </source>
</evidence>
<evidence type="ECO:0000256" key="8">
    <source>
        <dbReference type="ARBA" id="ARBA00026100"/>
    </source>
</evidence>
<comment type="cofactor">
    <cofactor evidence="9">
        <name>Zn(2+)</name>
        <dbReference type="ChEBI" id="CHEBI:29105"/>
    </cofactor>
    <text evidence="9">Binds 1 zinc ion.</text>
</comment>
<name>A0AAD9IJB5_PROWI</name>
<keyword evidence="4 9" id="KW-0378">Hydrolase</keyword>
<proteinExistence type="inferred from homology"/>
<dbReference type="Gene3D" id="3.40.390.10">
    <property type="entry name" value="Collagenase (Catalytic Domain)"/>
    <property type="match status" value="1"/>
</dbReference>
<dbReference type="Pfam" id="PF19310">
    <property type="entry name" value="TOP_N"/>
    <property type="match status" value="1"/>
</dbReference>
<dbReference type="FunFam" id="3.40.390.10:FF:000009">
    <property type="entry name" value="Oligopeptidase A"/>
    <property type="match status" value="1"/>
</dbReference>
<dbReference type="GO" id="GO:0046872">
    <property type="term" value="F:metal ion binding"/>
    <property type="evidence" value="ECO:0007669"/>
    <property type="project" value="UniProtKB-UniRule"/>
</dbReference>
<dbReference type="GO" id="GO:0006508">
    <property type="term" value="P:proteolysis"/>
    <property type="evidence" value="ECO:0007669"/>
    <property type="project" value="UniProtKB-KW"/>
</dbReference>
<feature type="domain" description="Oligopeptidase A N-terminal" evidence="11">
    <location>
        <begin position="30"/>
        <end position="152"/>
    </location>
</feature>
<dbReference type="PANTHER" id="PTHR11804">
    <property type="entry name" value="PROTEASE M3 THIMET OLIGOPEPTIDASE-RELATED"/>
    <property type="match status" value="1"/>
</dbReference>
<evidence type="ECO:0000256" key="2">
    <source>
        <dbReference type="ARBA" id="ARBA00022670"/>
    </source>
</evidence>
<dbReference type="InterPro" id="IPR024077">
    <property type="entry name" value="Neurolysin/TOP_dom2"/>
</dbReference>
<dbReference type="GO" id="GO:0005829">
    <property type="term" value="C:cytosol"/>
    <property type="evidence" value="ECO:0007669"/>
    <property type="project" value="UniProtKB-ARBA"/>
</dbReference>
<evidence type="ECO:0000256" key="6">
    <source>
        <dbReference type="ARBA" id="ARBA00023049"/>
    </source>
</evidence>
<dbReference type="InterPro" id="IPR001567">
    <property type="entry name" value="Pept_M3A_M3B_dom"/>
</dbReference>
<evidence type="ECO:0000313" key="13">
    <source>
        <dbReference type="Proteomes" id="UP001255856"/>
    </source>
</evidence>
<dbReference type="InterPro" id="IPR045666">
    <property type="entry name" value="OpdA_N"/>
</dbReference>
<dbReference type="Proteomes" id="UP001255856">
    <property type="component" value="Unassembled WGS sequence"/>
</dbReference>
<dbReference type="Pfam" id="PF01432">
    <property type="entry name" value="Peptidase_M3"/>
    <property type="match status" value="1"/>
</dbReference>
<dbReference type="InterPro" id="IPR024079">
    <property type="entry name" value="MetalloPept_cat_dom_sf"/>
</dbReference>
<dbReference type="Gene3D" id="1.10.1370.40">
    <property type="match status" value="1"/>
</dbReference>
<evidence type="ECO:0000259" key="11">
    <source>
        <dbReference type="Pfam" id="PF19310"/>
    </source>
</evidence>
<sequence>MAAVASNPLVTDEPLPAFDKITPADVVPGIREVLSQCEKDLEALEEGVEPTWEGTVEPLERIVDRLSRAWGAVSHLKAVKDSEELRKAVEEVQPEKVALSLRLSQSRPLYEAFQKLRASPDWASWSEARRRAVELELRDFALGGVALEGEAKARFNEIQQELSKLGTRFSNNLLDATKAFKKELYRASVTRASAGELDNTPLIERTLALRREKAALLGYDSFAALSMASKMATPERAAELLERLREAARPAAERDLREVRAFAETKGAAEELQHWDVPYWAERLKEERYSISDEELRPYFALPSVLEGLFGLAARLFGVRIVPADGAAPVWHADTRFFEVRDAARGEARAYFFLDPYSRPAEKRGGAWMDEVCGRSRLFAPAGAEARLPVAHVVCNQTPPVGDQPSLMTFREVETLFHEFGHAAQHMLTRQGEGLVAGIRGVEWDAVELPSQFMENWCYDRKTLFGFARHYQTGEALPEELYQRLLAARTYRSGTMTLRQVHFAMVDLDLHTSFVPGEGESIFDRDRKIAERTMVLPPLAEDRFLCGFSHIFAGGYAAGYFSYKWAEVLSADAFGAFEEAGLEDEDAVRETGRRFADTVLALGGGRAPELVFEDFRGRAPTVDALLRHSDLLEAHA</sequence>
<keyword evidence="2 9" id="KW-0645">Protease</keyword>
<dbReference type="PANTHER" id="PTHR11804:SF83">
    <property type="entry name" value="LD37516P"/>
    <property type="match status" value="1"/>
</dbReference>
<dbReference type="GO" id="GO:0006518">
    <property type="term" value="P:peptide metabolic process"/>
    <property type="evidence" value="ECO:0007669"/>
    <property type="project" value="TreeGrafter"/>
</dbReference>
<reference evidence="12" key="1">
    <citation type="submission" date="2021-01" db="EMBL/GenBank/DDBJ databases">
        <authorList>
            <person name="Eckstrom K.M.E."/>
        </authorList>
    </citation>
    <scope>NUCLEOTIDE SEQUENCE</scope>
    <source>
        <strain evidence="12">UVCC 0001</strain>
    </source>
</reference>
<evidence type="ECO:0000256" key="5">
    <source>
        <dbReference type="ARBA" id="ARBA00022833"/>
    </source>
</evidence>
<evidence type="ECO:0000256" key="9">
    <source>
        <dbReference type="RuleBase" id="RU003435"/>
    </source>
</evidence>
<evidence type="ECO:0000256" key="4">
    <source>
        <dbReference type="ARBA" id="ARBA00022801"/>
    </source>
</evidence>
<feature type="domain" description="Peptidase M3A/M3B catalytic" evidence="10">
    <location>
        <begin position="180"/>
        <end position="630"/>
    </location>
</feature>
<comment type="similarity">
    <text evidence="1 9">Belongs to the peptidase M3 family.</text>
</comment>
<dbReference type="GO" id="GO:0004222">
    <property type="term" value="F:metalloendopeptidase activity"/>
    <property type="evidence" value="ECO:0007669"/>
    <property type="project" value="UniProtKB-EC"/>
</dbReference>
<accession>A0AAD9IJB5</accession>
<dbReference type="InterPro" id="IPR045090">
    <property type="entry name" value="Pept_M3A_M3B"/>
</dbReference>
<dbReference type="EMBL" id="JASFZW010000004">
    <property type="protein sequence ID" value="KAK2078776.1"/>
    <property type="molecule type" value="Genomic_DNA"/>
</dbReference>
<keyword evidence="13" id="KW-1185">Reference proteome</keyword>
<comment type="caution">
    <text evidence="12">The sequence shown here is derived from an EMBL/GenBank/DDBJ whole genome shotgun (WGS) entry which is preliminary data.</text>
</comment>
<keyword evidence="5 9" id="KW-0862">Zinc</keyword>
<dbReference type="CDD" id="cd06456">
    <property type="entry name" value="M3A_DCP"/>
    <property type="match status" value="1"/>
</dbReference>
<evidence type="ECO:0000259" key="10">
    <source>
        <dbReference type="Pfam" id="PF01432"/>
    </source>
</evidence>
<dbReference type="Gene3D" id="1.10.1370.10">
    <property type="entry name" value="Neurolysin, domain 3"/>
    <property type="match status" value="1"/>
</dbReference>
<gene>
    <name evidence="12" type="ORF">QBZ16_003616</name>
</gene>
<keyword evidence="3 9" id="KW-0479">Metal-binding</keyword>
<organism evidence="12 13">
    <name type="scientific">Prototheca wickerhamii</name>
    <dbReference type="NCBI Taxonomy" id="3111"/>
    <lineage>
        <taxon>Eukaryota</taxon>
        <taxon>Viridiplantae</taxon>
        <taxon>Chlorophyta</taxon>
        <taxon>core chlorophytes</taxon>
        <taxon>Trebouxiophyceae</taxon>
        <taxon>Chlorellales</taxon>
        <taxon>Chlorellaceae</taxon>
        <taxon>Prototheca</taxon>
    </lineage>
</organism>
<evidence type="ECO:0000256" key="3">
    <source>
        <dbReference type="ARBA" id="ARBA00022723"/>
    </source>
</evidence>
<evidence type="ECO:0000256" key="1">
    <source>
        <dbReference type="ARBA" id="ARBA00006040"/>
    </source>
</evidence>
<evidence type="ECO:0000256" key="7">
    <source>
        <dbReference type="ARBA" id="ARBA00024603"/>
    </source>
</evidence>
<dbReference type="FunFam" id="1.10.1370.40:FF:000005">
    <property type="entry name" value="Organellar oligopeptidase A, chloroplastic/mitochondrial"/>
    <property type="match status" value="1"/>
</dbReference>
<dbReference type="AlphaFoldDB" id="A0AAD9IJB5"/>
<protein>
    <recommendedName>
        <fullName evidence="8">oligopeptidase A</fullName>
        <ecNumber evidence="8">3.4.24.70</ecNumber>
    </recommendedName>
</protein>
<dbReference type="EC" id="3.4.24.70" evidence="8"/>
<comment type="catalytic activity">
    <reaction evidence="7">
        <text>Hydrolysis of oligopeptides, with broad specificity. Gly or Ala commonly occur as P1 or P1' residues, but more distant residues are also important, as is shown by the fact that Z-Gly-Pro-Gly-|-Gly-Pro-Ala is cleaved, but not Z-(Gly)(5).</text>
        <dbReference type="EC" id="3.4.24.70"/>
    </reaction>
</comment>
<dbReference type="SUPFAM" id="SSF55486">
    <property type="entry name" value="Metalloproteases ('zincins'), catalytic domain"/>
    <property type="match status" value="1"/>
</dbReference>
<dbReference type="InterPro" id="IPR034005">
    <property type="entry name" value="M3A_DCP"/>
</dbReference>